<dbReference type="PANTHER" id="PTHR47486:SF1">
    <property type="entry name" value="SIALYLTRANSFERASE-LIKE PROTEIN 1"/>
    <property type="match status" value="1"/>
</dbReference>
<dbReference type="AlphaFoldDB" id="A0ABC8S8M9"/>
<evidence type="ECO:0000256" key="3">
    <source>
        <dbReference type="ARBA" id="ARBA00022676"/>
    </source>
</evidence>
<accession>A0ABC8S8M9</accession>
<dbReference type="GO" id="GO:0009846">
    <property type="term" value="P:pollen germination"/>
    <property type="evidence" value="ECO:0007669"/>
    <property type="project" value="UniProtKB-ARBA"/>
</dbReference>
<organism evidence="11 12">
    <name type="scientific">Ilex paraguariensis</name>
    <name type="common">yerba mate</name>
    <dbReference type="NCBI Taxonomy" id="185542"/>
    <lineage>
        <taxon>Eukaryota</taxon>
        <taxon>Viridiplantae</taxon>
        <taxon>Streptophyta</taxon>
        <taxon>Embryophyta</taxon>
        <taxon>Tracheophyta</taxon>
        <taxon>Spermatophyta</taxon>
        <taxon>Magnoliopsida</taxon>
        <taxon>eudicotyledons</taxon>
        <taxon>Gunneridae</taxon>
        <taxon>Pentapetalae</taxon>
        <taxon>asterids</taxon>
        <taxon>campanulids</taxon>
        <taxon>Aquifoliales</taxon>
        <taxon>Aquifoliaceae</taxon>
        <taxon>Ilex</taxon>
    </lineage>
</organism>
<gene>
    <name evidence="11" type="ORF">ILEXP_LOCUS21456</name>
</gene>
<evidence type="ECO:0000256" key="1">
    <source>
        <dbReference type="ARBA" id="ARBA00004323"/>
    </source>
</evidence>
<reference evidence="11 12" key="1">
    <citation type="submission" date="2024-02" db="EMBL/GenBank/DDBJ databases">
        <authorList>
            <person name="Vignale AGUSTIN F."/>
            <person name="Sosa J E."/>
            <person name="Modenutti C."/>
        </authorList>
    </citation>
    <scope>NUCLEOTIDE SEQUENCE [LARGE SCALE GENOMIC DNA]</scope>
</reference>
<dbReference type="InterPro" id="IPR001675">
    <property type="entry name" value="Glyco_trans_29"/>
</dbReference>
<dbReference type="GO" id="GO:0009860">
    <property type="term" value="P:pollen tube growth"/>
    <property type="evidence" value="ECO:0007669"/>
    <property type="project" value="UniProtKB-ARBA"/>
</dbReference>
<comment type="similarity">
    <text evidence="2">Belongs to the glycosyltransferase 29 family.</text>
</comment>
<dbReference type="FunFam" id="3.90.1480.20:FF:000019">
    <property type="entry name" value="Glycosyl transferase family 29 protein"/>
    <property type="match status" value="1"/>
</dbReference>
<evidence type="ECO:0000256" key="9">
    <source>
        <dbReference type="ARBA" id="ARBA00023136"/>
    </source>
</evidence>
<keyword evidence="4" id="KW-0808">Transferase</keyword>
<dbReference type="CDD" id="cd19952">
    <property type="entry name" value="GT29"/>
    <property type="match status" value="1"/>
</dbReference>
<keyword evidence="8" id="KW-0333">Golgi apparatus</keyword>
<protein>
    <recommendedName>
        <fullName evidence="13">Sialyltransferase-like protein 1</fullName>
    </recommendedName>
</protein>
<dbReference type="GO" id="GO:0016757">
    <property type="term" value="F:glycosyltransferase activity"/>
    <property type="evidence" value="ECO:0007669"/>
    <property type="project" value="UniProtKB-KW"/>
</dbReference>
<evidence type="ECO:0000313" key="11">
    <source>
        <dbReference type="EMBL" id="CAK9153212.1"/>
    </source>
</evidence>
<evidence type="ECO:0000256" key="4">
    <source>
        <dbReference type="ARBA" id="ARBA00022679"/>
    </source>
</evidence>
<evidence type="ECO:0008006" key="13">
    <source>
        <dbReference type="Google" id="ProtNLM"/>
    </source>
</evidence>
<keyword evidence="7" id="KW-1133">Transmembrane helix</keyword>
<sequence length="480" mass="54321">MMTRLLKNSSTSNTTRRPALLHLVCAAAIFSLVVFAIQSSFFTGSQNLVTVNREEVEILSQFQSSVQQCVANRGLGLTAKIIDHCNLILKFPEGTNSTWYNEQFKIYEKLEYSYDVCEAILLWEQYRNMTTVLTREYLDTRPDGWLDYAAKRIAQLGADKCYNRSLCEENLNLILPAKPPFHPRQFQTCAVVGNSGDLLKTEFGKEIDSHDAVIRDNEAPVTEKYAKYVGLKRDFRLVVRGAARNMVKILSGSADEVLIIKSVTHRDFNAMIKSIPNPVYLFQGIVLRRGAKGTGMKSIELALSMCDIVDIYGFTVDPGYTEWTRYFSPPRKGHNPLQGRAYYQLLECLGVIRIHSPMRAERKQDWSDVPSREMIRRAHAAALHLKRSQAGQDGRLGQFGSCKIWGNVGPHSSGPISGSPDMSGIRKYSNYSKWEVMPFVSLRKEAQDHYVQMEGVSLYKMDGNKLDDLVCMRHSSKSEV</sequence>
<comment type="subcellular location">
    <subcellularLocation>
        <location evidence="1">Golgi apparatus membrane</location>
        <topology evidence="1">Single-pass type II membrane protein</topology>
    </subcellularLocation>
</comment>
<keyword evidence="5" id="KW-0812">Transmembrane</keyword>
<keyword evidence="12" id="KW-1185">Reference proteome</keyword>
<dbReference type="PANTHER" id="PTHR47486">
    <property type="entry name" value="SIALYLTRANSFERASE-LIKE PROTEIN 1"/>
    <property type="match status" value="1"/>
</dbReference>
<dbReference type="InterPro" id="IPR038578">
    <property type="entry name" value="GT29-like_sf"/>
</dbReference>
<evidence type="ECO:0000256" key="6">
    <source>
        <dbReference type="ARBA" id="ARBA00022968"/>
    </source>
</evidence>
<keyword evidence="6" id="KW-0735">Signal-anchor</keyword>
<keyword evidence="3" id="KW-0328">Glycosyltransferase</keyword>
<evidence type="ECO:0000256" key="8">
    <source>
        <dbReference type="ARBA" id="ARBA00023034"/>
    </source>
</evidence>
<dbReference type="Proteomes" id="UP001642360">
    <property type="component" value="Unassembled WGS sequence"/>
</dbReference>
<evidence type="ECO:0000313" key="12">
    <source>
        <dbReference type="Proteomes" id="UP001642360"/>
    </source>
</evidence>
<comment type="caution">
    <text evidence="11">The sequence shown here is derived from an EMBL/GenBank/DDBJ whole genome shotgun (WGS) entry which is preliminary data.</text>
</comment>
<keyword evidence="9" id="KW-0472">Membrane</keyword>
<dbReference type="Gene3D" id="3.90.1480.20">
    <property type="entry name" value="Glycosyl transferase family 29"/>
    <property type="match status" value="2"/>
</dbReference>
<evidence type="ECO:0000256" key="10">
    <source>
        <dbReference type="ARBA" id="ARBA00023180"/>
    </source>
</evidence>
<dbReference type="Pfam" id="PF00777">
    <property type="entry name" value="Glyco_transf_29"/>
    <property type="match status" value="1"/>
</dbReference>
<keyword evidence="10" id="KW-0325">Glycoprotein</keyword>
<evidence type="ECO:0000256" key="7">
    <source>
        <dbReference type="ARBA" id="ARBA00022989"/>
    </source>
</evidence>
<proteinExistence type="inferred from homology"/>
<evidence type="ECO:0000256" key="2">
    <source>
        <dbReference type="ARBA" id="ARBA00006003"/>
    </source>
</evidence>
<name>A0ABC8S8M9_9AQUA</name>
<dbReference type="InterPro" id="IPR044782">
    <property type="entry name" value="SIA1/STLP5"/>
</dbReference>
<dbReference type="GO" id="GO:0000139">
    <property type="term" value="C:Golgi membrane"/>
    <property type="evidence" value="ECO:0007669"/>
    <property type="project" value="UniProtKB-SubCell"/>
</dbReference>
<dbReference type="EMBL" id="CAUOFW020002364">
    <property type="protein sequence ID" value="CAK9153212.1"/>
    <property type="molecule type" value="Genomic_DNA"/>
</dbReference>
<evidence type="ECO:0000256" key="5">
    <source>
        <dbReference type="ARBA" id="ARBA00022692"/>
    </source>
</evidence>